<protein>
    <submittedName>
        <fullName evidence="1">Uncharacterized protein</fullName>
    </submittedName>
</protein>
<organism evidence="1 2">
    <name type="scientific">Ataeniobius toweri</name>
    <dbReference type="NCBI Taxonomy" id="208326"/>
    <lineage>
        <taxon>Eukaryota</taxon>
        <taxon>Metazoa</taxon>
        <taxon>Chordata</taxon>
        <taxon>Craniata</taxon>
        <taxon>Vertebrata</taxon>
        <taxon>Euteleostomi</taxon>
        <taxon>Actinopterygii</taxon>
        <taxon>Neopterygii</taxon>
        <taxon>Teleostei</taxon>
        <taxon>Neoteleostei</taxon>
        <taxon>Acanthomorphata</taxon>
        <taxon>Ovalentaria</taxon>
        <taxon>Atherinomorphae</taxon>
        <taxon>Cyprinodontiformes</taxon>
        <taxon>Goodeidae</taxon>
        <taxon>Ataeniobius</taxon>
    </lineage>
</organism>
<dbReference type="Proteomes" id="UP001345963">
    <property type="component" value="Unassembled WGS sequence"/>
</dbReference>
<proteinExistence type="predicted"/>
<reference evidence="1 2" key="1">
    <citation type="submission" date="2021-07" db="EMBL/GenBank/DDBJ databases">
        <authorList>
            <person name="Palmer J.M."/>
        </authorList>
    </citation>
    <scope>NUCLEOTIDE SEQUENCE [LARGE SCALE GENOMIC DNA]</scope>
    <source>
        <strain evidence="1 2">AT_MEX2019</strain>
        <tissue evidence="1">Muscle</tissue>
    </source>
</reference>
<evidence type="ECO:0000313" key="2">
    <source>
        <dbReference type="Proteomes" id="UP001345963"/>
    </source>
</evidence>
<dbReference type="EMBL" id="JAHUTI010000138">
    <property type="protein sequence ID" value="MED6231682.1"/>
    <property type="molecule type" value="Genomic_DNA"/>
</dbReference>
<keyword evidence="2" id="KW-1185">Reference proteome</keyword>
<accession>A0ABU7A130</accession>
<sequence length="109" mass="12262">MTAFLFQGPQTKQGMGWLSVSRRIGAEKFWSDQNVLWLHKALSNTDLPLLDIAAHSWPKEAYKTHICLSLKQNCFNKYCWSSTSGLSVKRSSTGILPRNGANEDLTMNS</sequence>
<gene>
    <name evidence="1" type="ORF">ATANTOWER_003479</name>
</gene>
<name>A0ABU7A130_9TELE</name>
<comment type="caution">
    <text evidence="1">The sequence shown here is derived from an EMBL/GenBank/DDBJ whole genome shotgun (WGS) entry which is preliminary data.</text>
</comment>
<evidence type="ECO:0000313" key="1">
    <source>
        <dbReference type="EMBL" id="MED6231682.1"/>
    </source>
</evidence>